<dbReference type="Gene3D" id="3.40.190.10">
    <property type="entry name" value="Periplasmic binding protein-like II"/>
    <property type="match status" value="2"/>
</dbReference>
<dbReference type="InterPro" id="IPR000847">
    <property type="entry name" value="LysR_HTH_N"/>
</dbReference>
<dbReference type="PANTHER" id="PTHR30346">
    <property type="entry name" value="TRANSCRIPTIONAL DUAL REGULATOR HCAR-RELATED"/>
    <property type="match status" value="1"/>
</dbReference>
<dbReference type="AlphaFoldDB" id="A0A2D6YNH4"/>
<dbReference type="SUPFAM" id="SSF46785">
    <property type="entry name" value="Winged helix' DNA-binding domain"/>
    <property type="match status" value="1"/>
</dbReference>
<dbReference type="PANTHER" id="PTHR30346:SF26">
    <property type="entry name" value="HYDROGEN PEROXIDE-INDUCIBLE GENES ACTIVATOR"/>
    <property type="match status" value="1"/>
</dbReference>
<dbReference type="EMBL" id="NZEX01000183">
    <property type="protein sequence ID" value="MAH64719.1"/>
    <property type="molecule type" value="Genomic_DNA"/>
</dbReference>
<reference evidence="8" key="1">
    <citation type="submission" date="2017-09" db="EMBL/GenBank/DDBJ databases">
        <title>The Reconstruction of 2,631 Draft Metagenome-Assembled Genomes from the Global Oceans.</title>
        <authorList>
            <person name="Tully B.J."/>
            <person name="Graham E.D."/>
            <person name="Heidelberg J.F."/>
        </authorList>
    </citation>
    <scope>NUCLEOTIDE SEQUENCE [LARGE SCALE GENOMIC DNA]</scope>
</reference>
<name>A0A2D6YNH4_9DELT</name>
<dbReference type="InterPro" id="IPR036390">
    <property type="entry name" value="WH_DNA-bd_sf"/>
</dbReference>
<dbReference type="GO" id="GO:0003677">
    <property type="term" value="F:DNA binding"/>
    <property type="evidence" value="ECO:0007669"/>
    <property type="project" value="UniProtKB-KW"/>
</dbReference>
<organism evidence="7 8">
    <name type="scientific">SAR324 cluster bacterium</name>
    <dbReference type="NCBI Taxonomy" id="2024889"/>
    <lineage>
        <taxon>Bacteria</taxon>
        <taxon>Deltaproteobacteria</taxon>
        <taxon>SAR324 cluster</taxon>
    </lineage>
</organism>
<evidence type="ECO:0000256" key="5">
    <source>
        <dbReference type="ARBA" id="ARBA00023163"/>
    </source>
</evidence>
<evidence type="ECO:0000256" key="4">
    <source>
        <dbReference type="ARBA" id="ARBA00023159"/>
    </source>
</evidence>
<dbReference type="Pfam" id="PF03466">
    <property type="entry name" value="LysR_substrate"/>
    <property type="match status" value="1"/>
</dbReference>
<keyword evidence="2" id="KW-0805">Transcription regulation</keyword>
<dbReference type="InterPro" id="IPR005119">
    <property type="entry name" value="LysR_subst-bd"/>
</dbReference>
<evidence type="ECO:0000259" key="6">
    <source>
        <dbReference type="PROSITE" id="PS50931"/>
    </source>
</evidence>
<keyword evidence="5" id="KW-0804">Transcription</keyword>
<evidence type="ECO:0000313" key="7">
    <source>
        <dbReference type="EMBL" id="MAH64719.1"/>
    </source>
</evidence>
<comment type="caution">
    <text evidence="7">The sequence shown here is derived from an EMBL/GenBank/DDBJ whole genome shotgun (WGS) entry which is preliminary data.</text>
</comment>
<dbReference type="Proteomes" id="UP000226525">
    <property type="component" value="Unassembled WGS sequence"/>
</dbReference>
<dbReference type="GO" id="GO:0003700">
    <property type="term" value="F:DNA-binding transcription factor activity"/>
    <property type="evidence" value="ECO:0007669"/>
    <property type="project" value="InterPro"/>
</dbReference>
<dbReference type="SUPFAM" id="SSF53850">
    <property type="entry name" value="Periplasmic binding protein-like II"/>
    <property type="match status" value="1"/>
</dbReference>
<dbReference type="FunFam" id="1.10.10.10:FF:000001">
    <property type="entry name" value="LysR family transcriptional regulator"/>
    <property type="match status" value="1"/>
</dbReference>
<dbReference type="Pfam" id="PF00126">
    <property type="entry name" value="HTH_1"/>
    <property type="match status" value="1"/>
</dbReference>
<accession>A0A2D6YNH4</accession>
<gene>
    <name evidence="7" type="ORF">CMN54_15020</name>
</gene>
<keyword evidence="4" id="KW-0010">Activator</keyword>
<evidence type="ECO:0000313" key="8">
    <source>
        <dbReference type="Proteomes" id="UP000226525"/>
    </source>
</evidence>
<sequence>MVSRRSKDLNLRDLKYLVAVAEHRHFGRAAEACFVSQPTLSTQLKKLEETLGVTLIERSNRQVMLAAEGEKIVEQAQRILAEVNILTAMSEQIREPMGGDLRLGVIPTIAPYLLPKILGPIGKDYPKLKINLTEGQTAQILRMLKQGELDAVILALPVNEDNVEEFELYDESFLLAVSSDHPKANRSLADTKALEGENVLLLEDGHCLRDQALAICQTNGGVESSGYSATSLETLRELVSAGLGVTLMPELATQCSGDSAASVKYIPFSDQSFSRKVGLCWRKSSTRGQLLNEFSLSLGKYLAT</sequence>
<feature type="domain" description="HTH lysR-type" evidence="6">
    <location>
        <begin position="9"/>
        <end position="66"/>
    </location>
</feature>
<keyword evidence="3 7" id="KW-0238">DNA-binding</keyword>
<evidence type="ECO:0000256" key="2">
    <source>
        <dbReference type="ARBA" id="ARBA00023015"/>
    </source>
</evidence>
<dbReference type="InterPro" id="IPR036388">
    <property type="entry name" value="WH-like_DNA-bd_sf"/>
</dbReference>
<dbReference type="GO" id="GO:0032993">
    <property type="term" value="C:protein-DNA complex"/>
    <property type="evidence" value="ECO:0007669"/>
    <property type="project" value="TreeGrafter"/>
</dbReference>
<protein>
    <submittedName>
        <fullName evidence="7">DNA-binding transcriptional regulator OxyR</fullName>
    </submittedName>
</protein>
<evidence type="ECO:0000256" key="3">
    <source>
        <dbReference type="ARBA" id="ARBA00023125"/>
    </source>
</evidence>
<dbReference type="CDD" id="cd08411">
    <property type="entry name" value="PBP2_OxyR"/>
    <property type="match status" value="1"/>
</dbReference>
<evidence type="ECO:0000256" key="1">
    <source>
        <dbReference type="ARBA" id="ARBA00009437"/>
    </source>
</evidence>
<dbReference type="PROSITE" id="PS50931">
    <property type="entry name" value="HTH_LYSR"/>
    <property type="match status" value="1"/>
</dbReference>
<dbReference type="PRINTS" id="PR00039">
    <property type="entry name" value="HTHLYSR"/>
</dbReference>
<proteinExistence type="inferred from homology"/>
<dbReference type="Gene3D" id="1.10.10.10">
    <property type="entry name" value="Winged helix-like DNA-binding domain superfamily/Winged helix DNA-binding domain"/>
    <property type="match status" value="1"/>
</dbReference>
<comment type="similarity">
    <text evidence="1">Belongs to the LysR transcriptional regulatory family.</text>
</comment>